<reference evidence="1 2" key="1">
    <citation type="journal article" date="2012" name="J. Bacteriol.">
        <title>Genome Sequence of Fibrella aestuarina BUZ 2T, a Filamentous Marine Bacterium.</title>
        <authorList>
            <person name="Filippini M."/>
            <person name="Qi W."/>
            <person name="Blom J."/>
            <person name="Goesmann A."/>
            <person name="Smits T.H."/>
            <person name="Bagheri H.C."/>
        </authorList>
    </citation>
    <scope>NUCLEOTIDE SEQUENCE [LARGE SCALE GENOMIC DNA]</scope>
    <source>
        <strain evidence="2">BUZ 2T</strain>
    </source>
</reference>
<dbReference type="RefSeq" id="WP_015330934.1">
    <property type="nucleotide sequence ID" value="NC_020054.1"/>
</dbReference>
<accession>I0K6T2</accession>
<protein>
    <submittedName>
        <fullName evidence="1">Uncharacterized protein</fullName>
    </submittedName>
</protein>
<evidence type="ECO:0000313" key="1">
    <source>
        <dbReference type="EMBL" id="CCG99835.1"/>
    </source>
</evidence>
<sequence length="82" mass="8958">MAKKQDTPELTTRTAIEPIYADFLTSVDHGNGTLIFSTDRADGDTVNVVINGETYVSEPVADGQFWIVTGKPLPQFSVRISN</sequence>
<dbReference type="KEGG" id="fae:FAES_1825"/>
<keyword evidence="2" id="KW-1185">Reference proteome</keyword>
<dbReference type="EMBL" id="HE796683">
    <property type="protein sequence ID" value="CCG99835.1"/>
    <property type="molecule type" value="Genomic_DNA"/>
</dbReference>
<dbReference type="HOGENOM" id="CLU_2553232_0_0_10"/>
<organism evidence="1 2">
    <name type="scientific">Fibrella aestuarina BUZ 2</name>
    <dbReference type="NCBI Taxonomy" id="1166018"/>
    <lineage>
        <taxon>Bacteria</taxon>
        <taxon>Pseudomonadati</taxon>
        <taxon>Bacteroidota</taxon>
        <taxon>Cytophagia</taxon>
        <taxon>Cytophagales</taxon>
        <taxon>Spirosomataceae</taxon>
        <taxon>Fibrella</taxon>
    </lineage>
</organism>
<name>I0K6T2_9BACT</name>
<dbReference type="STRING" id="1166018.FAES_1825"/>
<evidence type="ECO:0000313" key="2">
    <source>
        <dbReference type="Proteomes" id="UP000011058"/>
    </source>
</evidence>
<dbReference type="AlphaFoldDB" id="I0K6T2"/>
<proteinExistence type="predicted"/>
<dbReference type="Proteomes" id="UP000011058">
    <property type="component" value="Chromosome"/>
</dbReference>
<gene>
    <name evidence="1" type="ORF">FAES_1825</name>
</gene>